<keyword evidence="8" id="KW-1185">Reference proteome</keyword>
<keyword evidence="2" id="KW-0862">Zinc</keyword>
<dbReference type="Pfam" id="PF07282">
    <property type="entry name" value="Cas12f1-like_TNB"/>
    <property type="match status" value="1"/>
</dbReference>
<evidence type="ECO:0000259" key="5">
    <source>
        <dbReference type="Pfam" id="PF07282"/>
    </source>
</evidence>
<evidence type="ECO:0000256" key="1">
    <source>
        <dbReference type="ARBA" id="ARBA00022723"/>
    </source>
</evidence>
<feature type="region of interest" description="Disordered" evidence="4">
    <location>
        <begin position="447"/>
        <end position="485"/>
    </location>
</feature>
<dbReference type="InterPro" id="IPR010095">
    <property type="entry name" value="Cas12f1-like_TNB"/>
</dbReference>
<feature type="region of interest" description="Disordered" evidence="4">
    <location>
        <begin position="247"/>
        <end position="269"/>
    </location>
</feature>
<feature type="domain" description="Cas12f1-like TNB" evidence="5">
    <location>
        <begin position="349"/>
        <end position="415"/>
    </location>
</feature>
<evidence type="ECO:0000313" key="7">
    <source>
        <dbReference type="EMBL" id="SMC03894.1"/>
    </source>
</evidence>
<dbReference type="EMBL" id="FWWY01000001">
    <property type="protein sequence ID" value="SMC03894.1"/>
    <property type="molecule type" value="Genomic_DNA"/>
</dbReference>
<proteinExistence type="predicted"/>
<protein>
    <submittedName>
        <fullName evidence="7">Transposase</fullName>
    </submittedName>
</protein>
<accession>A0A1W1WC70</accession>
<evidence type="ECO:0000259" key="6">
    <source>
        <dbReference type="Pfam" id="PF12323"/>
    </source>
</evidence>
<dbReference type="GO" id="GO:0046872">
    <property type="term" value="F:metal ion binding"/>
    <property type="evidence" value="ECO:0007669"/>
    <property type="project" value="UniProtKB-KW"/>
</dbReference>
<evidence type="ECO:0000313" key="8">
    <source>
        <dbReference type="Proteomes" id="UP000192660"/>
    </source>
</evidence>
<keyword evidence="3" id="KW-0238">DNA-binding</keyword>
<sequence>MLNGYKFRLYPSPEQEPILLQWIGCQRLIYNAKVQEDRYFRRFQRRMVGTVGEDIPVDQQYSRFITAKTAFLRQVPSPVLRNGAVRWRQAYQRFFQKLSGRPKMKRKSGRQSVWLTSELFDFRPIVDDTPGAVCGYHLHVGTDKFPVGIIPYVAHRPHAVPASIYLAIEGGQWWLSFAAEDLTVTIPGKEGDAATERIAEDLRHLSADQLAERTLGGDRGIAKPLMTSDGHVFDLLPVQQTRIQKARRQHRRWQRRAARRKKGSQNQKKAYRKVAHYPQYEKNVRHEYAHQTSHALVVHAAYDLYVFENLPIQQMTKRPKAKKDAQGHFLPNGRAAKAGLNRAILASAWGQVVMFTRYKARRRGKLVITVPPQHSSQECAECTFTAPDNRPSQAAFVCQRCGHRDNADHNAARVIKKRGIQKLLSGEPLTTSRKTTRIFRTLGPERSEVTPGETHIRRAPSKTDMHRSQNQELRGVIRETPTSTR</sequence>
<evidence type="ECO:0000256" key="4">
    <source>
        <dbReference type="SAM" id="MobiDB-lite"/>
    </source>
</evidence>
<dbReference type="OrthoDB" id="1551477at2"/>
<keyword evidence="1" id="KW-0479">Metal-binding</keyword>
<reference evidence="8" key="1">
    <citation type="submission" date="2017-04" db="EMBL/GenBank/DDBJ databases">
        <authorList>
            <person name="Varghese N."/>
            <person name="Submissions S."/>
        </authorList>
    </citation>
    <scope>NUCLEOTIDE SEQUENCE [LARGE SCALE GENOMIC DNA]</scope>
    <source>
        <strain evidence="8">DSM 9293</strain>
    </source>
</reference>
<dbReference type="Pfam" id="PF12323">
    <property type="entry name" value="HTH_OrfB_IS605"/>
    <property type="match status" value="1"/>
</dbReference>
<name>A0A1W1WC70_SULTA</name>
<gene>
    <name evidence="7" type="ORF">SAMN00768000_1337</name>
</gene>
<dbReference type="NCBIfam" id="NF040570">
    <property type="entry name" value="guided_TnpB"/>
    <property type="match status" value="1"/>
</dbReference>
<dbReference type="Proteomes" id="UP000192660">
    <property type="component" value="Unassembled WGS sequence"/>
</dbReference>
<dbReference type="AlphaFoldDB" id="A0A1W1WC70"/>
<dbReference type="InterPro" id="IPR021027">
    <property type="entry name" value="Transposase_put_HTH"/>
</dbReference>
<dbReference type="RefSeq" id="WP_084661891.1">
    <property type="nucleotide sequence ID" value="NZ_FWWY01000001.1"/>
</dbReference>
<evidence type="ECO:0000256" key="2">
    <source>
        <dbReference type="ARBA" id="ARBA00022833"/>
    </source>
</evidence>
<evidence type="ECO:0000256" key="3">
    <source>
        <dbReference type="ARBA" id="ARBA00023125"/>
    </source>
</evidence>
<dbReference type="GO" id="GO:0003677">
    <property type="term" value="F:DNA binding"/>
    <property type="evidence" value="ECO:0007669"/>
    <property type="project" value="UniProtKB-KW"/>
</dbReference>
<organism evidence="7 8">
    <name type="scientific">Sulfobacillus thermosulfidooxidans (strain DSM 9293 / VKM B-1269 / AT-1)</name>
    <dbReference type="NCBI Taxonomy" id="929705"/>
    <lineage>
        <taxon>Bacteria</taxon>
        <taxon>Bacillati</taxon>
        <taxon>Bacillota</taxon>
        <taxon>Clostridia</taxon>
        <taxon>Eubacteriales</taxon>
        <taxon>Clostridiales Family XVII. Incertae Sedis</taxon>
        <taxon>Sulfobacillus</taxon>
    </lineage>
</organism>
<dbReference type="STRING" id="28034.BFX07_00010"/>
<feature type="domain" description="Transposase putative helix-turn-helix" evidence="6">
    <location>
        <begin position="1"/>
        <end position="32"/>
    </location>
</feature>